<evidence type="ECO:0000256" key="1">
    <source>
        <dbReference type="SAM" id="SignalP"/>
    </source>
</evidence>
<dbReference type="InterPro" id="IPR046715">
    <property type="entry name" value="DUF6607"/>
</dbReference>
<proteinExistence type="predicted"/>
<dbReference type="Proteomes" id="UP000519004">
    <property type="component" value="Unassembled WGS sequence"/>
</dbReference>
<keyword evidence="1" id="KW-0732">Signal</keyword>
<feature type="chain" id="PRO_5031239888" description="Lipoprotein" evidence="1">
    <location>
        <begin position="21"/>
        <end position="335"/>
    </location>
</feature>
<keyword evidence="3" id="KW-1185">Reference proteome</keyword>
<reference evidence="2 3" key="1">
    <citation type="submission" date="2020-08" db="EMBL/GenBank/DDBJ databases">
        <title>Genomic Encyclopedia of Type Strains, Phase IV (KMG-IV): sequencing the most valuable type-strain genomes for metagenomic binning, comparative biology and taxonomic classification.</title>
        <authorList>
            <person name="Goeker M."/>
        </authorList>
    </citation>
    <scope>NUCLEOTIDE SEQUENCE [LARGE SCALE GENOMIC DNA]</scope>
    <source>
        <strain evidence="2 3">DSM 25897</strain>
    </source>
</reference>
<evidence type="ECO:0008006" key="4">
    <source>
        <dbReference type="Google" id="ProtNLM"/>
    </source>
</evidence>
<gene>
    <name evidence="2" type="ORF">HNQ58_000966</name>
</gene>
<feature type="signal peptide" evidence="1">
    <location>
        <begin position="1"/>
        <end position="20"/>
    </location>
</feature>
<dbReference type="PROSITE" id="PS51257">
    <property type="entry name" value="PROKAR_LIPOPROTEIN"/>
    <property type="match status" value="1"/>
</dbReference>
<dbReference type="AlphaFoldDB" id="A0A7W7XZ36"/>
<organism evidence="2 3">
    <name type="scientific">Rehaibacterium terrae</name>
    <dbReference type="NCBI Taxonomy" id="1341696"/>
    <lineage>
        <taxon>Bacteria</taxon>
        <taxon>Pseudomonadati</taxon>
        <taxon>Pseudomonadota</taxon>
        <taxon>Gammaproteobacteria</taxon>
        <taxon>Lysobacterales</taxon>
        <taxon>Lysobacteraceae</taxon>
        <taxon>Rehaibacterium</taxon>
    </lineage>
</organism>
<accession>A0A7W7XZ36</accession>
<name>A0A7W7XZ36_9GAMM</name>
<comment type="caution">
    <text evidence="2">The sequence shown here is derived from an EMBL/GenBank/DDBJ whole genome shotgun (WGS) entry which is preliminary data.</text>
</comment>
<dbReference type="EMBL" id="JACHHX010000005">
    <property type="protein sequence ID" value="MBB5015085.1"/>
    <property type="molecule type" value="Genomic_DNA"/>
</dbReference>
<protein>
    <recommendedName>
        <fullName evidence="4">Lipoprotein</fullName>
    </recommendedName>
</protein>
<evidence type="ECO:0000313" key="2">
    <source>
        <dbReference type="EMBL" id="MBB5015085.1"/>
    </source>
</evidence>
<dbReference type="Pfam" id="PF20311">
    <property type="entry name" value="DUF6607"/>
    <property type="match status" value="1"/>
</dbReference>
<sequence length="335" mass="37876">MYLHLPRSVPLLFAVLAVVATGCATDAARHAVAPAAPMAPTPAAAPEADRQAILAMLGEYRVSFAFDETVVLQPGYARAAPKRSGAYEWVVLVEDSGDRIVLQHLLVSPGGHVTKHWRQDWHWQARERLEFAADQTWRRRPLAPELTRGAWTQCVYEVSDAPRYCGTGRWNHRYGNATWTSDRTWRPLPRREYTVRGDYNALNVENRHTVTPDGWTHEQDNSKVRRAADGSTEAVLVREFGFNDYRRIADHDFSPARRYWQATAGYWARVRRHWDAAAAAGGLRLNMAVDGMPMIEGLFAQAARVERGETVADAEIDALFSRYVEPLPDTRLGRR</sequence>
<evidence type="ECO:0000313" key="3">
    <source>
        <dbReference type="Proteomes" id="UP000519004"/>
    </source>
</evidence>